<dbReference type="InterPro" id="IPR029058">
    <property type="entry name" value="AB_hydrolase_fold"/>
</dbReference>
<name>A0A2M7D9I8_9BACT</name>
<protein>
    <submittedName>
        <fullName evidence="1">Uncharacterized protein</fullName>
    </submittedName>
</protein>
<gene>
    <name evidence="1" type="ORF">COS25_01550</name>
</gene>
<dbReference type="Proteomes" id="UP000230864">
    <property type="component" value="Unassembled WGS sequence"/>
</dbReference>
<dbReference type="AlphaFoldDB" id="A0A2M7D9I8"/>
<evidence type="ECO:0000313" key="1">
    <source>
        <dbReference type="EMBL" id="PIV45119.1"/>
    </source>
</evidence>
<sequence length="251" mass="27770">MKKLKYLIFSLVVLGGLFFLLGPEAIPDNFQPQEILETAKNSDVIIIFNSGGWGNTPFEKAEDFGPIVKEIQKTLNGWGYNSIVISYNRTKDNFSGKMAGAKDFLNSFESSSNLLAEEIEFLVEKLPDKKVIMTGLSAGGAFVTKTYEKVSEEARSSILTITAGTPFWVKSPDSENILQLNNVGKDSLAKGEIKTLFLSLFESPLKWVSAKISGRNLSLSRISNQFIGHTYDWNTAAPEITLFLENKISPP</sequence>
<dbReference type="EMBL" id="PETZ01000028">
    <property type="protein sequence ID" value="PIV45119.1"/>
    <property type="molecule type" value="Genomic_DNA"/>
</dbReference>
<organism evidence="1 2">
    <name type="scientific">Candidatus Nealsonbacteria bacterium CG02_land_8_20_14_3_00_37_10</name>
    <dbReference type="NCBI Taxonomy" id="1974699"/>
    <lineage>
        <taxon>Bacteria</taxon>
        <taxon>Candidatus Nealsoniibacteriota</taxon>
    </lineage>
</organism>
<comment type="caution">
    <text evidence="1">The sequence shown here is derived from an EMBL/GenBank/DDBJ whole genome shotgun (WGS) entry which is preliminary data.</text>
</comment>
<evidence type="ECO:0000313" key="2">
    <source>
        <dbReference type="Proteomes" id="UP000230864"/>
    </source>
</evidence>
<proteinExistence type="predicted"/>
<reference evidence="2" key="1">
    <citation type="submission" date="2017-09" db="EMBL/GenBank/DDBJ databases">
        <title>Depth-based differentiation of microbial function through sediment-hosted aquifers and enrichment of novel symbionts in the deep terrestrial subsurface.</title>
        <authorList>
            <person name="Probst A.J."/>
            <person name="Ladd B."/>
            <person name="Jarett J.K."/>
            <person name="Geller-Mcgrath D.E."/>
            <person name="Sieber C.M.K."/>
            <person name="Emerson J.B."/>
            <person name="Anantharaman K."/>
            <person name="Thomas B.C."/>
            <person name="Malmstrom R."/>
            <person name="Stieglmeier M."/>
            <person name="Klingl A."/>
            <person name="Woyke T."/>
            <person name="Ryan C.M."/>
            <person name="Banfield J.F."/>
        </authorList>
    </citation>
    <scope>NUCLEOTIDE SEQUENCE [LARGE SCALE GENOMIC DNA]</scope>
</reference>
<accession>A0A2M7D9I8</accession>
<dbReference type="SUPFAM" id="SSF53474">
    <property type="entry name" value="alpha/beta-Hydrolases"/>
    <property type="match status" value="1"/>
</dbReference>